<dbReference type="Pfam" id="PF02518">
    <property type="entry name" value="HATPase_c"/>
    <property type="match status" value="1"/>
</dbReference>
<comment type="caution">
    <text evidence="14">The sequence shown here is derived from an EMBL/GenBank/DDBJ whole genome shotgun (WGS) entry which is preliminary data.</text>
</comment>
<dbReference type="GO" id="GO:0005886">
    <property type="term" value="C:plasma membrane"/>
    <property type="evidence" value="ECO:0007669"/>
    <property type="project" value="UniProtKB-SubCell"/>
</dbReference>
<comment type="catalytic activity">
    <reaction evidence="1">
        <text>ATP + protein L-histidine = ADP + protein N-phospho-L-histidine.</text>
        <dbReference type="EC" id="2.7.13.3"/>
    </reaction>
</comment>
<keyword evidence="11" id="KW-0472">Membrane</keyword>
<dbReference type="PROSITE" id="PS50885">
    <property type="entry name" value="HAMP"/>
    <property type="match status" value="1"/>
</dbReference>
<evidence type="ECO:0000256" key="9">
    <source>
        <dbReference type="ARBA" id="ARBA00022989"/>
    </source>
</evidence>
<dbReference type="PANTHER" id="PTHR43711">
    <property type="entry name" value="TWO-COMPONENT HISTIDINE KINASE"/>
    <property type="match status" value="1"/>
</dbReference>
<dbReference type="AlphaFoldDB" id="A0A3B8WII4"/>
<evidence type="ECO:0000256" key="3">
    <source>
        <dbReference type="ARBA" id="ARBA00012438"/>
    </source>
</evidence>
<accession>A0A3B8WII4</accession>
<dbReference type="InterPro" id="IPR050736">
    <property type="entry name" value="Sensor_HK_Regulatory"/>
</dbReference>
<evidence type="ECO:0000313" key="14">
    <source>
        <dbReference type="EMBL" id="HAC30001.1"/>
    </source>
</evidence>
<evidence type="ECO:0000259" key="12">
    <source>
        <dbReference type="PROSITE" id="PS50109"/>
    </source>
</evidence>
<evidence type="ECO:0000256" key="5">
    <source>
        <dbReference type="ARBA" id="ARBA00022553"/>
    </source>
</evidence>
<dbReference type="SMART" id="SM00388">
    <property type="entry name" value="HisKA"/>
    <property type="match status" value="1"/>
</dbReference>
<dbReference type="InterPro" id="IPR003594">
    <property type="entry name" value="HATPase_dom"/>
</dbReference>
<evidence type="ECO:0000256" key="11">
    <source>
        <dbReference type="SAM" id="Phobius"/>
    </source>
</evidence>
<dbReference type="EC" id="2.7.13.3" evidence="3"/>
<name>A0A3B8WII4_MARNT</name>
<proteinExistence type="predicted"/>
<evidence type="ECO:0000259" key="13">
    <source>
        <dbReference type="PROSITE" id="PS50885"/>
    </source>
</evidence>
<keyword evidence="6" id="KW-0808">Transferase</keyword>
<evidence type="ECO:0000256" key="10">
    <source>
        <dbReference type="ARBA" id="ARBA00023012"/>
    </source>
</evidence>
<organism evidence="14 15">
    <name type="scientific">Marinobacter nauticus</name>
    <name type="common">Marinobacter hydrocarbonoclasticus</name>
    <name type="synonym">Marinobacter aquaeolei</name>
    <dbReference type="NCBI Taxonomy" id="2743"/>
    <lineage>
        <taxon>Bacteria</taxon>
        <taxon>Pseudomonadati</taxon>
        <taxon>Pseudomonadota</taxon>
        <taxon>Gammaproteobacteria</taxon>
        <taxon>Pseudomonadales</taxon>
        <taxon>Marinobacteraceae</taxon>
        <taxon>Marinobacter</taxon>
    </lineage>
</organism>
<dbReference type="SUPFAM" id="SSF103190">
    <property type="entry name" value="Sensory domain-like"/>
    <property type="match status" value="1"/>
</dbReference>
<dbReference type="PRINTS" id="PR00344">
    <property type="entry name" value="BCTRLSENSOR"/>
</dbReference>
<gene>
    <name evidence="14" type="ORF">DCF82_19660</name>
</gene>
<reference evidence="14 15" key="1">
    <citation type="journal article" date="2018" name="Nat. Biotechnol.">
        <title>A standardized bacterial taxonomy based on genome phylogeny substantially revises the tree of life.</title>
        <authorList>
            <person name="Parks D.H."/>
            <person name="Chuvochina M."/>
            <person name="Waite D.W."/>
            <person name="Rinke C."/>
            <person name="Skarshewski A."/>
            <person name="Chaumeil P.A."/>
            <person name="Hugenholtz P."/>
        </authorList>
    </citation>
    <scope>NUCLEOTIDE SEQUENCE [LARGE SCALE GENOMIC DNA]</scope>
    <source>
        <strain evidence="14">UBA9049</strain>
    </source>
</reference>
<dbReference type="InterPro" id="IPR036890">
    <property type="entry name" value="HATPase_C_sf"/>
</dbReference>
<comment type="subcellular location">
    <subcellularLocation>
        <location evidence="2">Cell membrane</location>
        <topology evidence="2">Multi-pass membrane protein</topology>
    </subcellularLocation>
</comment>
<keyword evidence="9 11" id="KW-1133">Transmembrane helix</keyword>
<dbReference type="SUPFAM" id="SSF55874">
    <property type="entry name" value="ATPase domain of HSP90 chaperone/DNA topoisomerase II/histidine kinase"/>
    <property type="match status" value="1"/>
</dbReference>
<evidence type="ECO:0000256" key="7">
    <source>
        <dbReference type="ARBA" id="ARBA00022692"/>
    </source>
</evidence>
<evidence type="ECO:0000256" key="6">
    <source>
        <dbReference type="ARBA" id="ARBA00022679"/>
    </source>
</evidence>
<dbReference type="Gene3D" id="3.30.565.10">
    <property type="entry name" value="Histidine kinase-like ATPase, C-terminal domain"/>
    <property type="match status" value="1"/>
</dbReference>
<feature type="domain" description="Histidine kinase" evidence="12">
    <location>
        <begin position="367"/>
        <end position="585"/>
    </location>
</feature>
<dbReference type="SMART" id="SM00387">
    <property type="entry name" value="HATPase_c"/>
    <property type="match status" value="1"/>
</dbReference>
<dbReference type="InterPro" id="IPR003660">
    <property type="entry name" value="HAMP_dom"/>
</dbReference>
<dbReference type="PANTHER" id="PTHR43711:SF32">
    <property type="entry name" value="SENSOR-TYPE HISTIDINE KINASE PRRB"/>
    <property type="match status" value="1"/>
</dbReference>
<dbReference type="InterPro" id="IPR004358">
    <property type="entry name" value="Sig_transdc_His_kin-like_C"/>
</dbReference>
<dbReference type="GO" id="GO:0000155">
    <property type="term" value="F:phosphorelay sensor kinase activity"/>
    <property type="evidence" value="ECO:0007669"/>
    <property type="project" value="InterPro"/>
</dbReference>
<dbReference type="Pfam" id="PF00672">
    <property type="entry name" value="HAMP"/>
    <property type="match status" value="1"/>
</dbReference>
<dbReference type="InterPro" id="IPR005467">
    <property type="entry name" value="His_kinase_dom"/>
</dbReference>
<dbReference type="CDD" id="cd12914">
    <property type="entry name" value="PDC1_DGC_like"/>
    <property type="match status" value="1"/>
</dbReference>
<dbReference type="Gene3D" id="6.10.340.10">
    <property type="match status" value="1"/>
</dbReference>
<dbReference type="InterPro" id="IPR036097">
    <property type="entry name" value="HisK_dim/P_sf"/>
</dbReference>
<evidence type="ECO:0000256" key="2">
    <source>
        <dbReference type="ARBA" id="ARBA00004651"/>
    </source>
</evidence>
<evidence type="ECO:0000256" key="4">
    <source>
        <dbReference type="ARBA" id="ARBA00022475"/>
    </source>
</evidence>
<dbReference type="Gene3D" id="3.30.450.20">
    <property type="entry name" value="PAS domain"/>
    <property type="match status" value="1"/>
</dbReference>
<evidence type="ECO:0000256" key="1">
    <source>
        <dbReference type="ARBA" id="ARBA00000085"/>
    </source>
</evidence>
<keyword evidence="4" id="KW-1003">Cell membrane</keyword>
<dbReference type="Pfam" id="PF00512">
    <property type="entry name" value="HisKA"/>
    <property type="match status" value="1"/>
</dbReference>
<evidence type="ECO:0000256" key="8">
    <source>
        <dbReference type="ARBA" id="ARBA00022777"/>
    </source>
</evidence>
<sequence>MRSPSLGIRVTLITISSSIATMAAVLFFAYNGLVRDFENVLTQRQLLETDSAARIVDQQLQIRLEALKAFSAFLTDGDNLRPLPELKELLGRQPSLERYFEGGLLIFDDKGVAIAENRFVPRRIGTNYSDRPHFREALTSRQAVISRPIIGRTTGLPLLSFLAPIVSDDGDLLGLAGGSINLAESGIIPDSLSEKSNAIFKVLDTGHFTQVDSLTPGAPMPELPPPGENLIIDAALSGVTSGVVTDKSGKRWIYATRHLERVGWLFLRAEPYEGVTGPARASFENFLLLSVLAALILATAAWLLGRTATRPLEHMSTRIRAMVDGASDTRHLKPKGPPETRNLALAFNRLMEEREALDQMKDQFVATVSHELRTPLTSINGSLKLLDREAAGELPEKARKMVQVALRNGEQLQLLISDLLDFNKAIAGKMMLQIGTIQVSEALEQAIEGNRSMATHYGVSLSAVPAPEPLVVRADPQRLRQILDNFISNAIKFSPTGAAVQLSARAVNQNTIRFIVSDHGPGVDEQFIPHLFERFAQANPSSKQAQSGTGLGLAICRELAHLMHGQVGYYYQQGAHFWLDIPRQETSREPDHEVT</sequence>
<dbReference type="PROSITE" id="PS50109">
    <property type="entry name" value="HIS_KIN"/>
    <property type="match status" value="1"/>
</dbReference>
<dbReference type="Proteomes" id="UP000261325">
    <property type="component" value="Unassembled WGS sequence"/>
</dbReference>
<keyword evidence="10" id="KW-0902">Two-component regulatory system</keyword>
<keyword evidence="7 11" id="KW-0812">Transmembrane</keyword>
<dbReference type="EMBL" id="DLYI01000273">
    <property type="protein sequence ID" value="HAC30001.1"/>
    <property type="molecule type" value="Genomic_DNA"/>
</dbReference>
<evidence type="ECO:0000313" key="15">
    <source>
        <dbReference type="Proteomes" id="UP000261325"/>
    </source>
</evidence>
<feature type="transmembrane region" description="Helical" evidence="11">
    <location>
        <begin position="286"/>
        <end position="305"/>
    </location>
</feature>
<dbReference type="SUPFAM" id="SSF47384">
    <property type="entry name" value="Homodimeric domain of signal transducing histidine kinase"/>
    <property type="match status" value="1"/>
</dbReference>
<keyword evidence="5" id="KW-0597">Phosphoprotein</keyword>
<feature type="transmembrane region" description="Helical" evidence="11">
    <location>
        <begin position="12"/>
        <end position="33"/>
    </location>
</feature>
<protein>
    <recommendedName>
        <fullName evidence="3">histidine kinase</fullName>
        <ecNumber evidence="3">2.7.13.3</ecNumber>
    </recommendedName>
</protein>
<dbReference type="InterPro" id="IPR029151">
    <property type="entry name" value="Sensor-like_sf"/>
</dbReference>
<feature type="domain" description="HAMP" evidence="13">
    <location>
        <begin position="306"/>
        <end position="359"/>
    </location>
</feature>
<dbReference type="CDD" id="cd06225">
    <property type="entry name" value="HAMP"/>
    <property type="match status" value="1"/>
</dbReference>
<dbReference type="FunFam" id="1.10.287.130:FF:000001">
    <property type="entry name" value="Two-component sensor histidine kinase"/>
    <property type="match status" value="1"/>
</dbReference>
<dbReference type="Gene3D" id="1.10.287.130">
    <property type="match status" value="1"/>
</dbReference>
<dbReference type="InterPro" id="IPR003661">
    <property type="entry name" value="HisK_dim/P_dom"/>
</dbReference>
<dbReference type="CDD" id="cd00082">
    <property type="entry name" value="HisKA"/>
    <property type="match status" value="1"/>
</dbReference>
<keyword evidence="8 14" id="KW-0418">Kinase</keyword>